<comment type="caution">
    <text evidence="6">The sequence shown here is derived from an EMBL/GenBank/DDBJ whole genome shotgun (WGS) entry which is preliminary data.</text>
</comment>
<proteinExistence type="inferred from homology"/>
<gene>
    <name evidence="6" type="ORF">GBM95_03230</name>
</gene>
<comment type="similarity">
    <text evidence="1">Belongs to the bacterial solute-binding protein 3 family.</text>
</comment>
<evidence type="ECO:0000313" key="7">
    <source>
        <dbReference type="Proteomes" id="UP000430564"/>
    </source>
</evidence>
<dbReference type="RefSeq" id="WP_152157767.1">
    <property type="nucleotide sequence ID" value="NZ_WEHX01000010.1"/>
</dbReference>
<reference evidence="6 7" key="1">
    <citation type="submission" date="2019-10" db="EMBL/GenBank/DDBJ databases">
        <title>Genome diversity of Sutterella seckii.</title>
        <authorList>
            <person name="Chaplin A.V."/>
            <person name="Sokolova S.R."/>
            <person name="Mosin K.A."/>
            <person name="Ivanova E.L."/>
            <person name="Kochetkova T.O."/>
            <person name="Goltsov A.Y."/>
            <person name="Trofimov D.Y."/>
            <person name="Efimov B.A."/>
        </authorList>
    </citation>
    <scope>NUCLEOTIDE SEQUENCE [LARGE SCALE GENOMIC DNA]</scope>
    <source>
        <strain evidence="6 7">ASD393</strain>
    </source>
</reference>
<dbReference type="SMART" id="SM00062">
    <property type="entry name" value="PBPb"/>
    <property type="match status" value="1"/>
</dbReference>
<dbReference type="InterPro" id="IPR001638">
    <property type="entry name" value="Solute-binding_3/MltF_N"/>
</dbReference>
<evidence type="ECO:0000256" key="3">
    <source>
        <dbReference type="ARBA" id="ARBA00022729"/>
    </source>
</evidence>
<feature type="signal peptide" evidence="4">
    <location>
        <begin position="1"/>
        <end position="25"/>
    </location>
</feature>
<name>A0A6I1EP07_9BURK</name>
<evidence type="ECO:0000256" key="2">
    <source>
        <dbReference type="ARBA" id="ARBA00022448"/>
    </source>
</evidence>
<dbReference type="GO" id="GO:0005576">
    <property type="term" value="C:extracellular region"/>
    <property type="evidence" value="ECO:0007669"/>
    <property type="project" value="TreeGrafter"/>
</dbReference>
<evidence type="ECO:0000313" key="6">
    <source>
        <dbReference type="EMBL" id="KAB7662227.1"/>
    </source>
</evidence>
<feature type="chain" id="PRO_5026286968" evidence="4">
    <location>
        <begin position="26"/>
        <end position="300"/>
    </location>
</feature>
<dbReference type="SUPFAM" id="SSF53850">
    <property type="entry name" value="Periplasmic binding protein-like II"/>
    <property type="match status" value="1"/>
</dbReference>
<dbReference type="PANTHER" id="PTHR30085:SF2">
    <property type="entry name" value="GLUTAMATE_ASPARTATE IMPORT SOLUTE-BINDING PROTEIN"/>
    <property type="match status" value="1"/>
</dbReference>
<dbReference type="Proteomes" id="UP000430564">
    <property type="component" value="Unassembled WGS sequence"/>
</dbReference>
<organism evidence="6 7">
    <name type="scientific">Sutterella seckii</name>
    <dbReference type="NCBI Taxonomy" id="1944635"/>
    <lineage>
        <taxon>Bacteria</taxon>
        <taxon>Pseudomonadati</taxon>
        <taxon>Pseudomonadota</taxon>
        <taxon>Betaproteobacteria</taxon>
        <taxon>Burkholderiales</taxon>
        <taxon>Sutterellaceae</taxon>
        <taxon>Sutterella</taxon>
    </lineage>
</organism>
<keyword evidence="3 4" id="KW-0732">Signal</keyword>
<protein>
    <submittedName>
        <fullName evidence="6">Transporter substrate-binding domain-containing protein</fullName>
    </submittedName>
</protein>
<accession>A0A6I1EP07</accession>
<dbReference type="Gene3D" id="3.40.190.10">
    <property type="entry name" value="Periplasmic binding protein-like II"/>
    <property type="match status" value="2"/>
</dbReference>
<dbReference type="InterPro" id="IPR051455">
    <property type="entry name" value="Bact_solute-bind_prot3"/>
</dbReference>
<sequence>MFKISRRTAIAAATCLLAASTAVSAAELTGTLKKVQETGSITLGYRESSVPFSYLNADGKPTGYAFTVCQRVADSVKKELGLSKLDIKYQAVTSANRIPLIQNGTVDIECGSTTNSLKRQQEAAFSVSYFGIQVSAAVWKSSGIKTIDDLNGKTIALTSGTTSVALTKAYERDHKLKFRYLMTKDFAESMQLVANKRADAFIIDDVLLAGQIANLSNPQDFTILDAALSVEPYGAMFRKDDPQFKALVDKTVTDMIKSGELEKLYTQWFESPIPPKNTNLNFKMNSYTKELFKNPSDKGI</sequence>
<dbReference type="Pfam" id="PF00497">
    <property type="entry name" value="SBP_bac_3"/>
    <property type="match status" value="1"/>
</dbReference>
<dbReference type="EMBL" id="WEHX01000010">
    <property type="protein sequence ID" value="KAB7662227.1"/>
    <property type="molecule type" value="Genomic_DNA"/>
</dbReference>
<evidence type="ECO:0000259" key="5">
    <source>
        <dbReference type="SMART" id="SM00062"/>
    </source>
</evidence>
<dbReference type="PANTHER" id="PTHR30085">
    <property type="entry name" value="AMINO ACID ABC TRANSPORTER PERMEASE"/>
    <property type="match status" value="1"/>
</dbReference>
<dbReference type="GO" id="GO:0006865">
    <property type="term" value="P:amino acid transport"/>
    <property type="evidence" value="ECO:0007669"/>
    <property type="project" value="TreeGrafter"/>
</dbReference>
<feature type="domain" description="Solute-binding protein family 3/N-terminal" evidence="5">
    <location>
        <begin position="40"/>
        <end position="272"/>
    </location>
</feature>
<keyword evidence="2" id="KW-0813">Transport</keyword>
<evidence type="ECO:0000256" key="4">
    <source>
        <dbReference type="SAM" id="SignalP"/>
    </source>
</evidence>
<dbReference type="GO" id="GO:0030288">
    <property type="term" value="C:outer membrane-bounded periplasmic space"/>
    <property type="evidence" value="ECO:0007669"/>
    <property type="project" value="TreeGrafter"/>
</dbReference>
<dbReference type="AlphaFoldDB" id="A0A6I1EP07"/>
<dbReference type="CDD" id="cd13688">
    <property type="entry name" value="PBP2_GltI_DEBP"/>
    <property type="match status" value="1"/>
</dbReference>
<dbReference type="OrthoDB" id="7240770at2"/>
<evidence type="ECO:0000256" key="1">
    <source>
        <dbReference type="ARBA" id="ARBA00010333"/>
    </source>
</evidence>